<proteinExistence type="predicted"/>
<dbReference type="SMART" id="SM00471">
    <property type="entry name" value="HDc"/>
    <property type="match status" value="1"/>
</dbReference>
<protein>
    <recommendedName>
        <fullName evidence="1">HD/PDEase domain-containing protein</fullName>
    </recommendedName>
</protein>
<dbReference type="Pfam" id="PF01966">
    <property type="entry name" value="HD"/>
    <property type="match status" value="1"/>
</dbReference>
<dbReference type="GO" id="GO:0006203">
    <property type="term" value="P:dGTP catabolic process"/>
    <property type="evidence" value="ECO:0007669"/>
    <property type="project" value="TreeGrafter"/>
</dbReference>
<dbReference type="CDD" id="cd00077">
    <property type="entry name" value="HDc"/>
    <property type="match status" value="1"/>
</dbReference>
<dbReference type="EMBL" id="JACHHG010000006">
    <property type="protein sequence ID" value="MBB6098538.1"/>
    <property type="molecule type" value="Genomic_DNA"/>
</dbReference>
<sequence length="464" mass="52135">MSTSRIKDVLEGLISFDGLEYLSKDALVRVIDTPEFQRLRHVQQLGLASFVYPGATHTRLSHSLGAFSGAVRVLAQLRARGCDMDPDWQAATVLAALLHDVGHGPFSHAFEAVTGRDGARGNHEDYTLRLLEVGPQLRPALDAVAPDMSARVQALISKRLKTEDPDHGFLVDLISGPLDVDRGDYLRRDAYFTGVHYGLFDRDWLISALDVSQEWDAAGRRVRSALLFEEKGLPSVEAYLIGRYHMFRQVYFHKTKRFFEKALEVVSKLVQERGQPGGVWIEEMLAEVRVRDLDLETYLELTDAAYLEAIRVWRRQGGGVGRLASAIWNREPYRTIDVTDLPVPSLAAGEDPVTEAVKAYFERAGLDHRALVLFDEATDTTLKPENYRELRVRSGGGRTQTLVQYLAGGREQIRDRGLSSRSLLLEVLSASYRARRIFVDAAHYPQVRRIVDRLRAELTHGEGA</sequence>
<dbReference type="PANTHER" id="PTHR11373">
    <property type="entry name" value="DEOXYNUCLEOSIDE TRIPHOSPHATE TRIPHOSPHOHYDROLASE"/>
    <property type="match status" value="1"/>
</dbReference>
<keyword evidence="3" id="KW-1185">Reference proteome</keyword>
<accession>A0A841I2G9</accession>
<evidence type="ECO:0000259" key="1">
    <source>
        <dbReference type="SMART" id="SM00471"/>
    </source>
</evidence>
<comment type="caution">
    <text evidence="2">The sequence shown here is derived from an EMBL/GenBank/DDBJ whole genome shotgun (WGS) entry which is preliminary data.</text>
</comment>
<dbReference type="GO" id="GO:0008832">
    <property type="term" value="F:dGTPase activity"/>
    <property type="evidence" value="ECO:0007669"/>
    <property type="project" value="TreeGrafter"/>
</dbReference>
<dbReference type="AlphaFoldDB" id="A0A841I2G9"/>
<evidence type="ECO:0000313" key="3">
    <source>
        <dbReference type="Proteomes" id="UP000569951"/>
    </source>
</evidence>
<dbReference type="Proteomes" id="UP000569951">
    <property type="component" value="Unassembled WGS sequence"/>
</dbReference>
<organism evidence="2 3">
    <name type="scientific">Deinobacterium chartae</name>
    <dbReference type="NCBI Taxonomy" id="521158"/>
    <lineage>
        <taxon>Bacteria</taxon>
        <taxon>Thermotogati</taxon>
        <taxon>Deinococcota</taxon>
        <taxon>Deinococci</taxon>
        <taxon>Deinococcales</taxon>
        <taxon>Deinococcaceae</taxon>
        <taxon>Deinobacterium</taxon>
    </lineage>
</organism>
<name>A0A841I2G9_9DEIO</name>
<dbReference type="InterPro" id="IPR050135">
    <property type="entry name" value="dGTPase-like"/>
</dbReference>
<evidence type="ECO:0000313" key="2">
    <source>
        <dbReference type="EMBL" id="MBB6098538.1"/>
    </source>
</evidence>
<dbReference type="SUPFAM" id="SSF109604">
    <property type="entry name" value="HD-domain/PDEase-like"/>
    <property type="match status" value="1"/>
</dbReference>
<dbReference type="RefSeq" id="WP_183987043.1">
    <property type="nucleotide sequence ID" value="NZ_JACHHG010000006.1"/>
</dbReference>
<feature type="domain" description="HD/PDEase" evidence="1">
    <location>
        <begin position="55"/>
        <end position="195"/>
    </location>
</feature>
<dbReference type="Gene3D" id="1.10.3210.10">
    <property type="entry name" value="Hypothetical protein af1432"/>
    <property type="match status" value="1"/>
</dbReference>
<dbReference type="InterPro" id="IPR006674">
    <property type="entry name" value="HD_domain"/>
</dbReference>
<dbReference type="InterPro" id="IPR003607">
    <property type="entry name" value="HD/PDEase_dom"/>
</dbReference>
<reference evidence="2 3" key="1">
    <citation type="submission" date="2020-08" db="EMBL/GenBank/DDBJ databases">
        <title>Genomic Encyclopedia of Type Strains, Phase IV (KMG-IV): sequencing the most valuable type-strain genomes for metagenomic binning, comparative biology and taxonomic classification.</title>
        <authorList>
            <person name="Goeker M."/>
        </authorList>
    </citation>
    <scope>NUCLEOTIDE SEQUENCE [LARGE SCALE GENOMIC DNA]</scope>
    <source>
        <strain evidence="2 3">DSM 21458</strain>
    </source>
</reference>
<gene>
    <name evidence="2" type="ORF">HNR42_001972</name>
</gene>
<dbReference type="PANTHER" id="PTHR11373:SF4">
    <property type="entry name" value="DEOXYNUCLEOSIDE TRIPHOSPHATE TRIPHOSPHOHYDROLASE SAMHD1"/>
    <property type="match status" value="1"/>
</dbReference>